<feature type="compositionally biased region" description="Basic residues" evidence="1">
    <location>
        <begin position="141"/>
        <end position="164"/>
    </location>
</feature>
<evidence type="ECO:0000313" key="4">
    <source>
        <dbReference type="Proteomes" id="UP001383192"/>
    </source>
</evidence>
<dbReference type="Proteomes" id="UP001383192">
    <property type="component" value="Unassembled WGS sequence"/>
</dbReference>
<evidence type="ECO:0000313" key="3">
    <source>
        <dbReference type="EMBL" id="KAK7037300.1"/>
    </source>
</evidence>
<comment type="caution">
    <text evidence="3">The sequence shown here is derived from an EMBL/GenBank/DDBJ whole genome shotgun (WGS) entry which is preliminary data.</text>
</comment>
<feature type="transmembrane region" description="Helical" evidence="2">
    <location>
        <begin position="63"/>
        <end position="79"/>
    </location>
</feature>
<keyword evidence="2" id="KW-0812">Transmembrane</keyword>
<name>A0AAW0CBT5_9AGAR</name>
<keyword evidence="4" id="KW-1185">Reference proteome</keyword>
<keyword evidence="2" id="KW-0472">Membrane</keyword>
<feature type="compositionally biased region" description="Basic and acidic residues" evidence="1">
    <location>
        <begin position="114"/>
        <end position="126"/>
    </location>
</feature>
<feature type="compositionally biased region" description="Basic and acidic residues" evidence="1">
    <location>
        <begin position="19"/>
        <end position="52"/>
    </location>
</feature>
<evidence type="ECO:0000256" key="2">
    <source>
        <dbReference type="SAM" id="Phobius"/>
    </source>
</evidence>
<proteinExistence type="predicted"/>
<organism evidence="3 4">
    <name type="scientific">Paramarasmius palmivorus</name>
    <dbReference type="NCBI Taxonomy" id="297713"/>
    <lineage>
        <taxon>Eukaryota</taxon>
        <taxon>Fungi</taxon>
        <taxon>Dikarya</taxon>
        <taxon>Basidiomycota</taxon>
        <taxon>Agaricomycotina</taxon>
        <taxon>Agaricomycetes</taxon>
        <taxon>Agaricomycetidae</taxon>
        <taxon>Agaricales</taxon>
        <taxon>Marasmiineae</taxon>
        <taxon>Marasmiaceae</taxon>
        <taxon>Paramarasmius</taxon>
    </lineage>
</organism>
<sequence>MTELRRRQPVASSSNGPHPVDEHEKEEEHQPQPDETIARQGDEDEEQTHIHDPPPTSSLKKRILFLLVIGVFVWLAFFSKHSPFAKKKPEVIYAKRYSKEFKFRPAASPVITETLKDGRVRIRGAEPSKLSTPTPTPSPKVKGKKKGKKKSTTRKRKGKKVAGK</sequence>
<feature type="region of interest" description="Disordered" evidence="1">
    <location>
        <begin position="114"/>
        <end position="164"/>
    </location>
</feature>
<evidence type="ECO:0008006" key="5">
    <source>
        <dbReference type="Google" id="ProtNLM"/>
    </source>
</evidence>
<evidence type="ECO:0000256" key="1">
    <source>
        <dbReference type="SAM" id="MobiDB-lite"/>
    </source>
</evidence>
<gene>
    <name evidence="3" type="ORF">VNI00_011291</name>
</gene>
<accession>A0AAW0CBT5</accession>
<keyword evidence="2" id="KW-1133">Transmembrane helix</keyword>
<reference evidence="3 4" key="1">
    <citation type="submission" date="2024-01" db="EMBL/GenBank/DDBJ databases">
        <title>A draft genome for a cacao thread blight-causing isolate of Paramarasmius palmivorus.</title>
        <authorList>
            <person name="Baruah I.K."/>
            <person name="Bukari Y."/>
            <person name="Amoako-Attah I."/>
            <person name="Meinhardt L.W."/>
            <person name="Bailey B.A."/>
            <person name="Cohen S.P."/>
        </authorList>
    </citation>
    <scope>NUCLEOTIDE SEQUENCE [LARGE SCALE GENOMIC DNA]</scope>
    <source>
        <strain evidence="3 4">GH-12</strain>
    </source>
</reference>
<feature type="region of interest" description="Disordered" evidence="1">
    <location>
        <begin position="1"/>
        <end position="57"/>
    </location>
</feature>
<dbReference type="EMBL" id="JAYKXP010000048">
    <property type="protein sequence ID" value="KAK7037300.1"/>
    <property type="molecule type" value="Genomic_DNA"/>
</dbReference>
<dbReference type="AlphaFoldDB" id="A0AAW0CBT5"/>
<protein>
    <recommendedName>
        <fullName evidence="5">Transmembrane protein</fullName>
    </recommendedName>
</protein>